<sequence length="640" mass="72376">MQSFWADTRKANTWLRKIRQDFGSQSATTPTPSVTTKGYDYQPLSTESRQLRVLRFEKKRTLPFRRLRFKVETLLLDADQREPYYAISYAWGDNPGLASIVLDGQEALVPDSAEEALRGILRVISRDDGHQATLIWIDAVCINQDDLEEKSHQVAMMGRVYAKAQMVFSWLGPDDGTMSAAIRSFEAFQQQCSQLTDDRHDLDYLYSLPQYECWNLPCMRIPPPATCDLSACVSFFRCKYFTRLWIVQEMVVAKRVLITKGRHTMPLQMFEEAIFWAFLHGPSWFFSSSQGSDKSAPLWSLCWLRRKLQNGEELGLTTQLFLAPMYQTSNAWDKVYALLGMTNCEARPREESTDGKILPNYEKDLLVVYREATCKAIVSGNSLQVLYLAGASVPYLQNDRNWPSWVPRWHNMTADHLYGLPGPDDLCVDAYQQAVVDIGDEASKELHVQGVCVGEVINRLDIEGTSNTTLLEWLVSIWLKDPEMAPLKNAAAALVDGEYQGLHVDDAPDLLTDFLAFIIESKDQCSSSTRPLLDQIASELELRGGGGGDSEAFRRGCRFTGRASFHLQEGKFGVTNAKLACGDHVCILFGARRAFVLRKDGSNWKIRGLAYVPGIHKGEYIEQLRAEGRLEEETQTFTLT</sequence>
<reference evidence="2" key="1">
    <citation type="submission" date="2020-04" db="EMBL/GenBank/DDBJ databases">
        <title>Draft genome resource of the tomato pathogen Pseudocercospora fuligena.</title>
        <authorList>
            <person name="Zaccaron A."/>
        </authorList>
    </citation>
    <scope>NUCLEOTIDE SEQUENCE</scope>
    <source>
        <strain evidence="2">PF001</strain>
    </source>
</reference>
<dbReference type="EMBL" id="JABCIY010000151">
    <property type="protein sequence ID" value="KAF7192010.1"/>
    <property type="molecule type" value="Genomic_DNA"/>
</dbReference>
<dbReference type="InterPro" id="IPR010730">
    <property type="entry name" value="HET"/>
</dbReference>
<name>A0A8H6VHR9_9PEZI</name>
<evidence type="ECO:0000313" key="2">
    <source>
        <dbReference type="EMBL" id="KAF7192010.1"/>
    </source>
</evidence>
<comment type="caution">
    <text evidence="2">The sequence shown here is derived from an EMBL/GenBank/DDBJ whole genome shotgun (WGS) entry which is preliminary data.</text>
</comment>
<accession>A0A8H6VHR9</accession>
<dbReference type="Proteomes" id="UP000660729">
    <property type="component" value="Unassembled WGS sequence"/>
</dbReference>
<organism evidence="2 3">
    <name type="scientific">Pseudocercospora fuligena</name>
    <dbReference type="NCBI Taxonomy" id="685502"/>
    <lineage>
        <taxon>Eukaryota</taxon>
        <taxon>Fungi</taxon>
        <taxon>Dikarya</taxon>
        <taxon>Ascomycota</taxon>
        <taxon>Pezizomycotina</taxon>
        <taxon>Dothideomycetes</taxon>
        <taxon>Dothideomycetidae</taxon>
        <taxon>Mycosphaerellales</taxon>
        <taxon>Mycosphaerellaceae</taxon>
        <taxon>Pseudocercospora</taxon>
    </lineage>
</organism>
<dbReference type="PANTHER" id="PTHR24148">
    <property type="entry name" value="ANKYRIN REPEAT DOMAIN-CONTAINING PROTEIN 39 HOMOLOG-RELATED"/>
    <property type="match status" value="1"/>
</dbReference>
<dbReference type="Pfam" id="PF06985">
    <property type="entry name" value="HET"/>
    <property type="match status" value="1"/>
</dbReference>
<dbReference type="PANTHER" id="PTHR24148:SF64">
    <property type="entry name" value="HETEROKARYON INCOMPATIBILITY DOMAIN-CONTAINING PROTEIN"/>
    <property type="match status" value="1"/>
</dbReference>
<feature type="domain" description="Heterokaryon incompatibility" evidence="1">
    <location>
        <begin position="84"/>
        <end position="249"/>
    </location>
</feature>
<proteinExistence type="predicted"/>
<keyword evidence="3" id="KW-1185">Reference proteome</keyword>
<dbReference type="OrthoDB" id="3629193at2759"/>
<dbReference type="InterPro" id="IPR052895">
    <property type="entry name" value="HetReg/Transcr_Mod"/>
</dbReference>
<evidence type="ECO:0000313" key="3">
    <source>
        <dbReference type="Proteomes" id="UP000660729"/>
    </source>
</evidence>
<dbReference type="AlphaFoldDB" id="A0A8H6VHR9"/>
<gene>
    <name evidence="2" type="ORF">HII31_06655</name>
</gene>
<protein>
    <submittedName>
        <fullName evidence="2">Heterokaryon incompatibility protein 6, OR allele</fullName>
    </submittedName>
</protein>
<evidence type="ECO:0000259" key="1">
    <source>
        <dbReference type="Pfam" id="PF06985"/>
    </source>
</evidence>